<evidence type="ECO:0000256" key="4">
    <source>
        <dbReference type="ARBA" id="ARBA00022448"/>
    </source>
</evidence>
<proteinExistence type="inferred from homology"/>
<dbReference type="Gene3D" id="3.30.1300.30">
    <property type="entry name" value="GSPII I/J protein-like"/>
    <property type="match status" value="1"/>
</dbReference>
<dbReference type="GO" id="GO:0009986">
    <property type="term" value="C:cell surface"/>
    <property type="evidence" value="ECO:0007669"/>
    <property type="project" value="UniProtKB-SubCell"/>
</dbReference>
<name>A0A1B2M080_9GAMM</name>
<feature type="domain" description="Trimeric autotransporter adhesin YadA-like C-terminal membrane anchor" evidence="11">
    <location>
        <begin position="2718"/>
        <end position="2778"/>
    </location>
</feature>
<keyword evidence="5" id="KW-1134">Transmembrane beta strand</keyword>
<evidence type="ECO:0000256" key="7">
    <source>
        <dbReference type="ARBA" id="ARBA00022729"/>
    </source>
</evidence>
<dbReference type="Gene3D" id="2.150.10.10">
    <property type="entry name" value="Serralysin-like metalloprotease, C-terminal"/>
    <property type="match status" value="9"/>
</dbReference>
<dbReference type="InterPro" id="IPR005594">
    <property type="entry name" value="YadA_C"/>
</dbReference>
<dbReference type="InterPro" id="IPR045584">
    <property type="entry name" value="Pilin-like"/>
</dbReference>
<keyword evidence="9" id="KW-0472">Membrane</keyword>
<evidence type="ECO:0000256" key="8">
    <source>
        <dbReference type="ARBA" id="ARBA00022927"/>
    </source>
</evidence>
<dbReference type="CDD" id="cd12820">
    <property type="entry name" value="LbR_YadA-like"/>
    <property type="match status" value="1"/>
</dbReference>
<evidence type="ECO:0000256" key="3">
    <source>
        <dbReference type="ARBA" id="ARBA00005848"/>
    </source>
</evidence>
<reference evidence="14 15" key="1">
    <citation type="submission" date="2016-08" db="EMBL/GenBank/DDBJ databases">
        <authorList>
            <person name="Seilhamer J.J."/>
        </authorList>
    </citation>
    <scope>NUCLEOTIDE SEQUENCE [LARGE SCALE GENOMIC DNA]</scope>
    <source>
        <strain evidence="14 15">BRTC-1</strain>
    </source>
</reference>
<gene>
    <name evidence="14" type="ORF">BFG52_09720</name>
</gene>
<feature type="domain" description="Trimeric autotransporter adhesin YadA-like stalk" evidence="12">
    <location>
        <begin position="1531"/>
        <end position="1571"/>
    </location>
</feature>
<evidence type="ECO:0008006" key="16">
    <source>
        <dbReference type="Google" id="ProtNLM"/>
    </source>
</evidence>
<dbReference type="Gene3D" id="1.20.5.170">
    <property type="match status" value="11"/>
</dbReference>
<feature type="domain" description="Trimeric autotransporter adhesin YadA-like stalk" evidence="12">
    <location>
        <begin position="841"/>
        <end position="881"/>
    </location>
</feature>
<evidence type="ECO:0000256" key="2">
    <source>
        <dbReference type="ARBA" id="ARBA00004442"/>
    </source>
</evidence>
<feature type="domain" description="Trimeric autotransporter adhesin YadA-like stalk" evidence="12">
    <location>
        <begin position="1232"/>
        <end position="1261"/>
    </location>
</feature>
<evidence type="ECO:0000259" key="13">
    <source>
        <dbReference type="Pfam" id="PF13018"/>
    </source>
</evidence>
<keyword evidence="8" id="KW-0653">Protein transport</keyword>
<evidence type="ECO:0000256" key="5">
    <source>
        <dbReference type="ARBA" id="ARBA00022452"/>
    </source>
</evidence>
<feature type="domain" description="Trimeric autotransporter adhesin YadA-like stalk" evidence="12">
    <location>
        <begin position="1071"/>
        <end position="1111"/>
    </location>
</feature>
<evidence type="ECO:0000256" key="9">
    <source>
        <dbReference type="ARBA" id="ARBA00023136"/>
    </source>
</evidence>
<evidence type="ECO:0000256" key="6">
    <source>
        <dbReference type="ARBA" id="ARBA00022692"/>
    </source>
</evidence>
<dbReference type="Pfam" id="PF05662">
    <property type="entry name" value="YadA_stalk"/>
    <property type="match status" value="17"/>
</dbReference>
<feature type="domain" description="Trimeric autotransporter adhesin YadA-like stalk" evidence="12">
    <location>
        <begin position="2653"/>
        <end position="2694"/>
    </location>
</feature>
<dbReference type="SUPFAM" id="SSF101967">
    <property type="entry name" value="Adhesin YadA, collagen-binding domain"/>
    <property type="match status" value="2"/>
</dbReference>
<dbReference type="InterPro" id="IPR011049">
    <property type="entry name" value="Serralysin-like_metalloprot_C"/>
</dbReference>
<keyword evidence="10" id="KW-0998">Cell outer membrane</keyword>
<feature type="domain" description="Trimeric autotransporter adhesin YadA-like stalk" evidence="12">
    <location>
        <begin position="772"/>
        <end position="801"/>
    </location>
</feature>
<dbReference type="Pfam" id="PF13018">
    <property type="entry name" value="ESPR"/>
    <property type="match status" value="1"/>
</dbReference>
<keyword evidence="6" id="KW-0812">Transmembrane</keyword>
<keyword evidence="4" id="KW-0813">Transport</keyword>
<dbReference type="InterPro" id="IPR008635">
    <property type="entry name" value="Coiled_stalk_dom"/>
</dbReference>
<feature type="domain" description="Trimeric autotransporter adhesin YadA-like stalk" evidence="12">
    <location>
        <begin position="1755"/>
        <end position="1794"/>
    </location>
</feature>
<evidence type="ECO:0000313" key="15">
    <source>
        <dbReference type="Proteomes" id="UP000093391"/>
    </source>
</evidence>
<dbReference type="RefSeq" id="WP_067555351.1">
    <property type="nucleotide sequence ID" value="NZ_CP016895.1"/>
</dbReference>
<organism evidence="14 15">
    <name type="scientific">Acinetobacter larvae</name>
    <dbReference type="NCBI Taxonomy" id="1789224"/>
    <lineage>
        <taxon>Bacteria</taxon>
        <taxon>Pseudomonadati</taxon>
        <taxon>Pseudomonadota</taxon>
        <taxon>Gammaproteobacteria</taxon>
        <taxon>Moraxellales</taxon>
        <taxon>Moraxellaceae</taxon>
        <taxon>Acinetobacter</taxon>
    </lineage>
</organism>
<dbReference type="GO" id="GO:0015031">
    <property type="term" value="P:protein transport"/>
    <property type="evidence" value="ECO:0007669"/>
    <property type="project" value="UniProtKB-KW"/>
</dbReference>
<feature type="domain" description="Trimeric autotransporter adhesin YadA-like stalk" evidence="12">
    <location>
        <begin position="1462"/>
        <end position="1491"/>
    </location>
</feature>
<comment type="subcellular location">
    <subcellularLocation>
        <location evidence="2">Cell outer membrane</location>
    </subcellularLocation>
    <subcellularLocation>
        <location evidence="1">Cell surface</location>
    </subcellularLocation>
</comment>
<evidence type="ECO:0000259" key="11">
    <source>
        <dbReference type="Pfam" id="PF03895"/>
    </source>
</evidence>
<feature type="domain" description="Trimeric autotransporter adhesin YadA-like stalk" evidence="12">
    <location>
        <begin position="444"/>
        <end position="481"/>
    </location>
</feature>
<evidence type="ECO:0000256" key="1">
    <source>
        <dbReference type="ARBA" id="ARBA00004241"/>
    </source>
</evidence>
<feature type="domain" description="Trimeric autotransporter adhesin YadA-like stalk" evidence="12">
    <location>
        <begin position="1685"/>
        <end position="1714"/>
    </location>
</feature>
<evidence type="ECO:0000256" key="10">
    <source>
        <dbReference type="ARBA" id="ARBA00023237"/>
    </source>
</evidence>
<dbReference type="STRING" id="1789224.BFG52_09720"/>
<dbReference type="Proteomes" id="UP000093391">
    <property type="component" value="Chromosome"/>
</dbReference>
<feature type="domain" description="Trimeric autotransporter adhesin YadA-like stalk" evidence="12">
    <location>
        <begin position="611"/>
        <end position="651"/>
    </location>
</feature>
<dbReference type="EMBL" id="CP016895">
    <property type="protein sequence ID" value="AOA58602.1"/>
    <property type="molecule type" value="Genomic_DNA"/>
</dbReference>
<feature type="domain" description="ESPR" evidence="13">
    <location>
        <begin position="1"/>
        <end position="36"/>
    </location>
</feature>
<feature type="domain" description="Trimeric autotransporter adhesin YadA-like stalk" evidence="12">
    <location>
        <begin position="2391"/>
        <end position="2426"/>
    </location>
</feature>
<dbReference type="OrthoDB" id="1631723at2"/>
<feature type="domain" description="Trimeric autotransporter adhesin YadA-like stalk" evidence="12">
    <location>
        <begin position="2520"/>
        <end position="2558"/>
    </location>
</feature>
<keyword evidence="7" id="KW-0732">Signal</keyword>
<dbReference type="GO" id="GO:0009279">
    <property type="term" value="C:cell outer membrane"/>
    <property type="evidence" value="ECO:0007669"/>
    <property type="project" value="UniProtKB-SubCell"/>
</dbReference>
<feature type="domain" description="Trimeric autotransporter adhesin YadA-like stalk" evidence="12">
    <location>
        <begin position="1002"/>
        <end position="1031"/>
    </location>
</feature>
<dbReference type="Gene3D" id="2.20.70.140">
    <property type="match status" value="2"/>
</dbReference>
<sequence>MNKIYRVVWNASLNIWIAVSELASAKGKSSTRSQLIQTVSHDDQQSHMVFKKSKLIVSILGMTLFGTQFSFAADVKATEIDDCIYFSQLSSDSALALGCEAKTFSDISAAKTKSVALDGTDSSNITDLAISNFASDELHFFSVKGGSSDGNFNNDGAAGASSIAIGKNASVDAGSASGVAIGNQATVINQNNTGSADGIAIGKKATVIGLNGNGIALGSDATSGVEAAQGNPIAIGTRAKANQGASGLGSPVAIGTAAEAVGAGSPIAIGDWAKATGRSAISIGGNPSATANSALGDYSIVMGVSSIVEKDSSGSLALGRKAQILGTSSNSLALGTNTTVSAASGIAIGNGATVTQTGAITSSNSLALGTNTTVSAASGIAIGNGATVTQTGAIALGGGATTITNATEETQAVVGKITYSGFKGKVASSGMQLSIGSAGNERQLKNLATGKISTDSTDAINGSQLYATNQIIDNLADSVATILGGSSSVGTDGKITAPSYKIGETTVHTVGDAISNIDGRVTGNTTSITNIAKTLDQGAFSVSANGEGAEKVKKDATIDYANTDGNIDISNTGTKFQFNLADQLTVNNGIKVGANGPSLSKNGVDAANKVIANVSVGTISSSSKEAVNGSQLYATGKSVADALGGGATIGADGKVTAPSYTVDGKPVNNIGDAISNVDGRVTDNTTNITNIAKTLDEGAFSVSANGKENAVKVEKDAIINYANTDGNIDISNSGTEFQFNLADQLTVKDGIKVGTDGPSLGKDGIDAANKAITNIGTGAVEAGSKDAVTGDQLFTSNERIKDLDEKIQASGLIGDDGKAIAAVTYGDDDNVVLKGKDGSVISNLGAGKITDQSTDAVNGSQLYATGKSVADALGGGATIGADGKVTAPSYTVDGKPVNNIGDAISNVDGRVTDNTTNITNIAKTLDEGAFSVSANGKENAVKVEKDAIINYANTDGNIDISNSGTEFQFNLADQLTVKDGIKVGTDGPSLGKDGIDAANKAITNIGTGAVEAGSKDAVTGDQLFTSNERIKDLDEKIQASGLIGDDGKAIAAVTYGDDDNVVLKGKDGSVISNLGAGKITDQSTDAVNGSQLYATGKSVADALGGGATIGADGKVTAPSYTVDGKPVNNIGDAISNVDGRVTDNTTNITNIAKTLDEGAFSVSANGKENAVKVEKDAIINYANTDGNIDISNSGTEFQFNLADQLTVKDGIKVGTDGPSLGKDGIDAANKAITNIGTGAVEAGSKDAVTGDQLFTSNERIKDLDEKIQASGLIGDDGKAIAAVTYGDDDNVVLKGKDGSVISNLGAGKITDQSTDAVNGSQLYATGKSVADALGGGATIGADGKVTAPSYTVDGKPVNNIGDAISNVDGRVTDNTTNITNIAKTLDEGAFSVSANGKENAVKVEKDAIINYANTDGNIDISNTGTEFQFNLADQLIVQDGIKVGTDGPSLGKDGIDAANKAITNIGTGAVEAGSKDAVTGDQLFTSNERIKDLDEKIQASGLIGDDGKAIAAVTYGDDDNVVLKGKDGSVISNLGAGKITDQSTDAVNGSQLYATGKSVADALGGGATIGADGKVTAPSYTVDGKPVNNIGDAISNVDDRVTNITETLDEGAFSVSANGKENAVKVEKDAIINYANTDGNIDISNTGTEFQFNLADQLIVQDGIKVGTDGPSLGKDGIDAANKAITNIGTGAVEAGSKDAVTGDQLFTSNERIKDLDEKIQASGLIGDDGKAIAAVTYDDAGDVALKGKDGKASRISNVDGGSIAVNSSEAINGAQLYYTNKTVADALGGGATVDAEGKVTAPSYKVDGKTVNNLGDAISNVDDRVTNITETLDEGAFSVSANGKENAVKVEKDAIINYANTDGNIDISNTGTEFQFNLADQLIVQDGIKVGTDGPSLGKDGIDAAGTVISNIKDGINAGDAVSKGQLDKSLKDIGILNGDNKLLNVVTYDESGKVSLNDNAGQGSILTNIANGKIEKDSRDAINGTQLYNTNKSVAEALGGGSTVDADGKVTAPSYTVGDKTVNNLGDAISNVDDRVTNITETLDEGAFSVSANGKENAVKVEKDAIINYANTDGNIDISNTGTEFQFNLADQLTVKDGIKIGASGPSITKDGIDAAGTVISNIKDGINAGDAVSKGQLDKSLKDIGILNGDNKLLNVVTYDESGKVSLNDNAGQGSILTNIANGKIEKDSRDAINGTQLYNTNKSVAEALGGGSTVDANGKVTAPSYTVGDKTVNNLGDAISNVDNRVTNITETLDEGAFSVSANGTGAVKVEKDATIDYTNKDGNIKITQSGTDFQFNLADQLTVKDGIKIGASGPSITKDGIDAAGTVISNIKDGINAGDAVSKGQLDKSLKDIGILGEDGKLLNAVTYDESGKVSLNDNAGQGSTLTNVANGKIAKDSRDAINGGQLFTSNENLAKALGGGAMLDNNGNLIGPNYQIGGQVFTNIGGALSNIDGRVSTIQGQVNNIVAKSESTVSYAVDENGELDKDKLVLAGNTANIAKDSKGNSVVTSGGTTIENVANGVTASDAVNKGQLDKTLSDAKDYTDQRINDVTNGMSEDISNVKTDVNNIQEGKDGMFQVNTQASVVKPQASAENTLAGGSGAEASAENAVALGNNAVAKGKNSVALGQGSVADRENTVSVGSEDKERQITHVAAGTKETDAVNVSQLNDVKSTLAETQEAFTQQINDTNRYVYNVDKRSRAGIAGVSAMANIPQVMVGGQKSLGVGVGSYRGQNAIAVGGSFSSDDGKWVFKGSAAFDSQEKSTVGAGVSRVW</sequence>
<accession>A0A1B2M080</accession>
<dbReference type="SUPFAM" id="SSF54523">
    <property type="entry name" value="Pili subunits"/>
    <property type="match status" value="1"/>
</dbReference>
<dbReference type="Pfam" id="PF03895">
    <property type="entry name" value="YadA_anchor"/>
    <property type="match status" value="1"/>
</dbReference>
<feature type="domain" description="Trimeric autotransporter adhesin YadA-like stalk" evidence="12">
    <location>
        <begin position="1301"/>
        <end position="1341"/>
    </location>
</feature>
<dbReference type="KEGG" id="ala:BFG52_09720"/>
<protein>
    <recommendedName>
        <fullName evidence="16">Autotransporter adhesin</fullName>
    </recommendedName>
</protein>
<feature type="domain" description="Trimeric autotransporter adhesin YadA-like stalk" evidence="12">
    <location>
        <begin position="1969"/>
        <end position="2008"/>
    </location>
</feature>
<evidence type="ECO:0000259" key="12">
    <source>
        <dbReference type="Pfam" id="PF05662"/>
    </source>
</evidence>
<comment type="similarity">
    <text evidence="3">Belongs to the autotransporter-2 (AT-2) (TC 1.B.40) family.</text>
</comment>
<dbReference type="InterPro" id="IPR024973">
    <property type="entry name" value="ESPR"/>
</dbReference>
<evidence type="ECO:0000313" key="14">
    <source>
        <dbReference type="EMBL" id="AOA58602.1"/>
    </source>
</evidence>
<feature type="domain" description="Trimeric autotransporter adhesin YadA-like stalk" evidence="12">
    <location>
        <begin position="2181"/>
        <end position="2222"/>
    </location>
</feature>
<keyword evidence="15" id="KW-1185">Reference proteome</keyword>
<dbReference type="Gene3D" id="6.20.50.100">
    <property type="match status" value="1"/>
</dbReference>